<sequence length="354" mass="38915">MGKNLYLKAYDLLSSGKKIILARTIRRSGSTPRDVGSMCIITEDGDLIGTVGGGLLEYKVQQKAKTLLKEKESFVYQFRLSGEDLAAGGMICGGDVDLYLEPLFPENTGMVSLYKAIQEHIIKNRPGILVTRIKDGIPAIDTEARLFLETDGQTLGSISGLNPKQLAFDKNIPYELISSGDKGEAFFVEKIALKPQVFIFGAGHVSLFVAQLAKMVGFSITVIDDRPEFANEQRFPEADNILVTDLNQAFEQLEISPTSYILIITRGHLHDKVVLQQALSTAAGYIGMIGSKKKKNTIYKALMEEGFSKEQLETVYSPIGLEINAETPEEIAVSIVGELIKKRAPKKKAKQLIL</sequence>
<dbReference type="PANTHER" id="PTHR30388:SF6">
    <property type="entry name" value="XANTHINE DEHYDROGENASE SUBUNIT A-RELATED"/>
    <property type="match status" value="1"/>
</dbReference>
<evidence type="ECO:0000313" key="3">
    <source>
        <dbReference type="EMBL" id="SDU34731.1"/>
    </source>
</evidence>
<dbReference type="PANTHER" id="PTHR30388">
    <property type="entry name" value="ALDEHYDE OXIDOREDUCTASE MOLYBDENUM COFACTOR ASSEMBLY PROTEIN"/>
    <property type="match status" value="1"/>
</dbReference>
<keyword evidence="4" id="KW-1185">Reference proteome</keyword>
<name>A0A1H2HS75_9BACT</name>
<dbReference type="AlphaFoldDB" id="A0A1H2HS75"/>
<organism evidence="3 4">
    <name type="scientific">Desulfobacula phenolica</name>
    <dbReference type="NCBI Taxonomy" id="90732"/>
    <lineage>
        <taxon>Bacteria</taxon>
        <taxon>Pseudomonadati</taxon>
        <taxon>Thermodesulfobacteriota</taxon>
        <taxon>Desulfobacteria</taxon>
        <taxon>Desulfobacterales</taxon>
        <taxon>Desulfobacteraceae</taxon>
        <taxon>Desulfobacula</taxon>
    </lineage>
</organism>
<accession>A0A1H2HS75</accession>
<evidence type="ECO:0000313" key="4">
    <source>
        <dbReference type="Proteomes" id="UP000199608"/>
    </source>
</evidence>
<dbReference type="InterPro" id="IPR003777">
    <property type="entry name" value="XdhC_CoxI"/>
</dbReference>
<gene>
    <name evidence="3" type="ORF">SAMN04487931_10716</name>
</gene>
<proteinExistence type="predicted"/>
<dbReference type="InterPro" id="IPR027051">
    <property type="entry name" value="XdhC_Rossmann_dom"/>
</dbReference>
<dbReference type="SUPFAM" id="SSF51735">
    <property type="entry name" value="NAD(P)-binding Rossmann-fold domains"/>
    <property type="match status" value="1"/>
</dbReference>
<dbReference type="InterPro" id="IPR036291">
    <property type="entry name" value="NAD(P)-bd_dom_sf"/>
</dbReference>
<dbReference type="EMBL" id="FNLL01000007">
    <property type="protein sequence ID" value="SDU34731.1"/>
    <property type="molecule type" value="Genomic_DNA"/>
</dbReference>
<dbReference type="Gene3D" id="3.40.50.720">
    <property type="entry name" value="NAD(P)-binding Rossmann-like Domain"/>
    <property type="match status" value="1"/>
</dbReference>
<feature type="domain" description="XdhC Rossmann" evidence="2">
    <location>
        <begin position="197"/>
        <end position="339"/>
    </location>
</feature>
<protein>
    <submittedName>
        <fullName evidence="3">Xanthine dehydrogenase accessory factor</fullName>
    </submittedName>
</protein>
<evidence type="ECO:0000259" key="1">
    <source>
        <dbReference type="Pfam" id="PF02625"/>
    </source>
</evidence>
<reference evidence="4" key="1">
    <citation type="submission" date="2016-10" db="EMBL/GenBank/DDBJ databases">
        <authorList>
            <person name="Varghese N."/>
            <person name="Submissions S."/>
        </authorList>
    </citation>
    <scope>NUCLEOTIDE SEQUENCE [LARGE SCALE GENOMIC DNA]</scope>
    <source>
        <strain evidence="4">DSM 3384</strain>
    </source>
</reference>
<dbReference type="NCBIfam" id="NF045664">
    <property type="entry name" value="XdhC_rel_AOR"/>
    <property type="match status" value="1"/>
</dbReference>
<feature type="domain" description="XdhC- CoxI" evidence="1">
    <location>
        <begin position="13"/>
        <end position="77"/>
    </location>
</feature>
<dbReference type="Pfam" id="PF13478">
    <property type="entry name" value="XdhC_C"/>
    <property type="match status" value="1"/>
</dbReference>
<dbReference type="Proteomes" id="UP000199608">
    <property type="component" value="Unassembled WGS sequence"/>
</dbReference>
<dbReference type="RefSeq" id="WP_014957027.1">
    <property type="nucleotide sequence ID" value="NZ_FNLL01000007.1"/>
</dbReference>
<evidence type="ECO:0000259" key="2">
    <source>
        <dbReference type="Pfam" id="PF13478"/>
    </source>
</evidence>
<dbReference type="InterPro" id="IPR052698">
    <property type="entry name" value="MoCofactor_Util/Proc"/>
</dbReference>
<dbReference type="Pfam" id="PF02625">
    <property type="entry name" value="XdhC_CoxI"/>
    <property type="match status" value="1"/>
</dbReference>